<dbReference type="Gene3D" id="1.20.120.330">
    <property type="entry name" value="Nucleotidyltransferases domain 2"/>
    <property type="match status" value="1"/>
</dbReference>
<dbReference type="EMBL" id="SKFG01000032">
    <property type="protein sequence ID" value="TCZ73397.1"/>
    <property type="molecule type" value="Genomic_DNA"/>
</dbReference>
<evidence type="ECO:0000313" key="2">
    <source>
        <dbReference type="EMBL" id="TCZ73397.1"/>
    </source>
</evidence>
<gene>
    <name evidence="2" type="ORF">E0485_21050</name>
</gene>
<dbReference type="Pfam" id="PF22339">
    <property type="entry name" value="YgxA-like_sub_bind"/>
    <property type="match status" value="1"/>
</dbReference>
<evidence type="ECO:0000259" key="1">
    <source>
        <dbReference type="Pfam" id="PF22339"/>
    </source>
</evidence>
<feature type="domain" description="YgxA-like substrate binding" evidence="1">
    <location>
        <begin position="24"/>
        <end position="118"/>
    </location>
</feature>
<proteinExistence type="predicted"/>
<sequence>MERDVFSAGLQCDSLELSQDIQNQKLFVEYTKLLYKCAQSKQLLEVENDMDAYRYALDALSHWARICVLEQGHYPEVSIMMQIKSINYGIYKLYEELTTSSESIKQRVELVLLACEFGMGGILEKCSIPLMDTLRSRSDCWSIEELREIAGLQEVGDDIRLVLDKLTKKSFVKAVFVTSDPELNDLTMTYMV</sequence>
<dbReference type="OrthoDB" id="2350973at2"/>
<dbReference type="AlphaFoldDB" id="A0A4R4E397"/>
<dbReference type="Proteomes" id="UP000295418">
    <property type="component" value="Unassembled WGS sequence"/>
</dbReference>
<name>A0A4R4E397_9BACL</name>
<organism evidence="2 3">
    <name type="scientific">Paenibacillus albiflavus</name>
    <dbReference type="NCBI Taxonomy" id="2545760"/>
    <lineage>
        <taxon>Bacteria</taxon>
        <taxon>Bacillati</taxon>
        <taxon>Bacillota</taxon>
        <taxon>Bacilli</taxon>
        <taxon>Bacillales</taxon>
        <taxon>Paenibacillaceae</taxon>
        <taxon>Paenibacillus</taxon>
    </lineage>
</organism>
<comment type="caution">
    <text evidence="2">The sequence shown here is derived from an EMBL/GenBank/DDBJ whole genome shotgun (WGS) entry which is preliminary data.</text>
</comment>
<keyword evidence="3" id="KW-1185">Reference proteome</keyword>
<evidence type="ECO:0000313" key="3">
    <source>
        <dbReference type="Proteomes" id="UP000295418"/>
    </source>
</evidence>
<protein>
    <recommendedName>
        <fullName evidence="1">YgxA-like substrate binding domain-containing protein</fullName>
    </recommendedName>
</protein>
<reference evidence="2 3" key="1">
    <citation type="submission" date="2019-03" db="EMBL/GenBank/DDBJ databases">
        <authorList>
            <person name="Kim M.K.M."/>
        </authorList>
    </citation>
    <scope>NUCLEOTIDE SEQUENCE [LARGE SCALE GENOMIC DNA]</scope>
    <source>
        <strain evidence="2 3">18JY21-1</strain>
    </source>
</reference>
<dbReference type="RefSeq" id="WP_132420044.1">
    <property type="nucleotide sequence ID" value="NZ_SKFG01000032.1"/>
</dbReference>
<accession>A0A4R4E397</accession>
<dbReference type="InterPro" id="IPR054515">
    <property type="entry name" value="YgxA-like_substrate-bd"/>
</dbReference>